<dbReference type="AlphaFoldDB" id="A0AA39FZY7"/>
<name>A0AA39FZY7_MICHY</name>
<reference evidence="2" key="2">
    <citation type="submission" date="2023-03" db="EMBL/GenBank/DDBJ databases">
        <authorList>
            <person name="Inwood S.N."/>
            <person name="Skelly J.G."/>
            <person name="Guhlin J."/>
            <person name="Harrop T.W.R."/>
            <person name="Goldson S.G."/>
            <person name="Dearden P.K."/>
        </authorList>
    </citation>
    <scope>NUCLEOTIDE SEQUENCE</scope>
    <source>
        <strain evidence="2">Lincoln</strain>
        <tissue evidence="2">Whole body</tissue>
    </source>
</reference>
<evidence type="ECO:0000313" key="2">
    <source>
        <dbReference type="EMBL" id="KAK0178957.1"/>
    </source>
</evidence>
<proteinExistence type="predicted"/>
<reference evidence="2" key="1">
    <citation type="journal article" date="2023" name="bioRxiv">
        <title>Scaffold-level genome assemblies of two parasitoid biocontrol wasps reveal the parthenogenesis mechanism and an associated novel virus.</title>
        <authorList>
            <person name="Inwood S."/>
            <person name="Skelly J."/>
            <person name="Guhlin J."/>
            <person name="Harrop T."/>
            <person name="Goldson S."/>
            <person name="Dearden P."/>
        </authorList>
    </citation>
    <scope>NUCLEOTIDE SEQUENCE</scope>
    <source>
        <strain evidence="2">Lincoln</strain>
        <tissue evidence="2">Whole body</tissue>
    </source>
</reference>
<evidence type="ECO:0000313" key="3">
    <source>
        <dbReference type="Proteomes" id="UP001168972"/>
    </source>
</evidence>
<protein>
    <submittedName>
        <fullName evidence="2">Uncharacterized protein</fullName>
    </submittedName>
</protein>
<organism evidence="2 3">
    <name type="scientific">Microctonus hyperodae</name>
    <name type="common">Parasitoid wasp</name>
    <dbReference type="NCBI Taxonomy" id="165561"/>
    <lineage>
        <taxon>Eukaryota</taxon>
        <taxon>Metazoa</taxon>
        <taxon>Ecdysozoa</taxon>
        <taxon>Arthropoda</taxon>
        <taxon>Hexapoda</taxon>
        <taxon>Insecta</taxon>
        <taxon>Pterygota</taxon>
        <taxon>Neoptera</taxon>
        <taxon>Endopterygota</taxon>
        <taxon>Hymenoptera</taxon>
        <taxon>Apocrita</taxon>
        <taxon>Ichneumonoidea</taxon>
        <taxon>Braconidae</taxon>
        <taxon>Euphorinae</taxon>
        <taxon>Microctonus</taxon>
    </lineage>
</organism>
<comment type="caution">
    <text evidence="2">The sequence shown here is derived from an EMBL/GenBank/DDBJ whole genome shotgun (WGS) entry which is preliminary data.</text>
</comment>
<sequence>MEVNNDKQSSLTQSELNVTLDEIDLTKHSNENTSKIEEDDSSTCRSKRNIIVAPKSETCRRDSKGRWRRVL</sequence>
<accession>A0AA39FZY7</accession>
<dbReference type="Proteomes" id="UP001168972">
    <property type="component" value="Unassembled WGS sequence"/>
</dbReference>
<dbReference type="EMBL" id="JAQQBR010000004">
    <property type="protein sequence ID" value="KAK0178957.1"/>
    <property type="molecule type" value="Genomic_DNA"/>
</dbReference>
<keyword evidence="3" id="KW-1185">Reference proteome</keyword>
<feature type="region of interest" description="Disordered" evidence="1">
    <location>
        <begin position="28"/>
        <end position="48"/>
    </location>
</feature>
<evidence type="ECO:0000256" key="1">
    <source>
        <dbReference type="SAM" id="MobiDB-lite"/>
    </source>
</evidence>
<gene>
    <name evidence="2" type="ORF">PV327_007793</name>
</gene>